<comment type="caution">
    <text evidence="2">The sequence shown here is derived from an EMBL/GenBank/DDBJ whole genome shotgun (WGS) entry which is preliminary data.</text>
</comment>
<keyword evidence="1" id="KW-0812">Transmembrane</keyword>
<dbReference type="EMBL" id="RAWB01000418">
    <property type="protein sequence ID" value="RKH50593.1"/>
    <property type="molecule type" value="Genomic_DNA"/>
</dbReference>
<accession>A0A3A8P2R2</accession>
<evidence type="ECO:0000256" key="1">
    <source>
        <dbReference type="SAM" id="Phobius"/>
    </source>
</evidence>
<feature type="transmembrane region" description="Helical" evidence="1">
    <location>
        <begin position="32"/>
        <end position="54"/>
    </location>
</feature>
<keyword evidence="1" id="KW-0472">Membrane</keyword>
<sequence>MTLGMVALVGVGVALSARRSGREASSATRLGLAVVSVLALWLGATALLASTDVLSFRSARPSPWPLLPLSGIAALLLLGRAPLAKTLLANTPRHWPIVAQSFRIGVELIIFAWHQDGRAPNQITFEGRNFDILVGLTAPLVAWLVATNRVTPKPVLLWNVLGLAILANTVATVATSTPGPLHLDWPGAPFTAITTWPVLWLPALLVPLAVFLHVMSLRQTLTVPR</sequence>
<reference evidence="3" key="1">
    <citation type="submission" date="2018-09" db="EMBL/GenBank/DDBJ databases">
        <authorList>
            <person name="Livingstone P.G."/>
            <person name="Whitworth D.E."/>
        </authorList>
    </citation>
    <scope>NUCLEOTIDE SEQUENCE [LARGE SCALE GENOMIC DNA]</scope>
    <source>
        <strain evidence="3">CA051B</strain>
    </source>
</reference>
<organism evidence="2 3">
    <name type="scientific">Corallococcus llansteffanensis</name>
    <dbReference type="NCBI Taxonomy" id="2316731"/>
    <lineage>
        <taxon>Bacteria</taxon>
        <taxon>Pseudomonadati</taxon>
        <taxon>Myxococcota</taxon>
        <taxon>Myxococcia</taxon>
        <taxon>Myxococcales</taxon>
        <taxon>Cystobacterineae</taxon>
        <taxon>Myxococcaceae</taxon>
        <taxon>Corallococcus</taxon>
    </lineage>
</organism>
<dbReference type="AlphaFoldDB" id="A0A3A8P2R2"/>
<gene>
    <name evidence="2" type="ORF">D7V93_30340</name>
</gene>
<keyword evidence="3" id="KW-1185">Reference proteome</keyword>
<feature type="transmembrane region" description="Helical" evidence="1">
    <location>
        <begin position="66"/>
        <end position="83"/>
    </location>
</feature>
<proteinExistence type="predicted"/>
<name>A0A3A8P2R2_9BACT</name>
<keyword evidence="1" id="KW-1133">Transmembrane helix</keyword>
<feature type="transmembrane region" description="Helical" evidence="1">
    <location>
        <begin position="194"/>
        <end position="215"/>
    </location>
</feature>
<dbReference type="Proteomes" id="UP000272888">
    <property type="component" value="Unassembled WGS sequence"/>
</dbReference>
<evidence type="ECO:0000313" key="3">
    <source>
        <dbReference type="Proteomes" id="UP000272888"/>
    </source>
</evidence>
<protein>
    <submittedName>
        <fullName evidence="2">Uncharacterized protein</fullName>
    </submittedName>
</protein>
<evidence type="ECO:0000313" key="2">
    <source>
        <dbReference type="EMBL" id="RKH50593.1"/>
    </source>
</evidence>
<feature type="transmembrane region" description="Helical" evidence="1">
    <location>
        <begin position="155"/>
        <end position="174"/>
    </location>
</feature>